<dbReference type="Gene3D" id="3.40.1400.10">
    <property type="entry name" value="Sugar-phosphate isomerase, RpiB/LacA/LacB"/>
    <property type="match status" value="1"/>
</dbReference>
<proteinExistence type="inferred from homology"/>
<dbReference type="Pfam" id="PF02502">
    <property type="entry name" value="LacAB_rpiB"/>
    <property type="match status" value="1"/>
</dbReference>
<gene>
    <name evidence="2" type="primary">rpiB</name>
    <name evidence="2" type="ORF">MECH1_V1_2612</name>
</gene>
<dbReference type="SUPFAM" id="SSF89623">
    <property type="entry name" value="Ribose/Galactose isomerase RpiB/AlsB"/>
    <property type="match status" value="1"/>
</dbReference>
<dbReference type="GO" id="GO:0004751">
    <property type="term" value="F:ribose-5-phosphate isomerase activity"/>
    <property type="evidence" value="ECO:0007669"/>
    <property type="project" value="UniProtKB-EC"/>
</dbReference>
<dbReference type="PANTHER" id="PTHR30345:SF0">
    <property type="entry name" value="DNA DAMAGE-REPAIR_TOLERATION PROTEIN DRT102"/>
    <property type="match status" value="1"/>
</dbReference>
<dbReference type="PANTHER" id="PTHR30345">
    <property type="entry name" value="RIBOSE-5-PHOSPHATE ISOMERASE B"/>
    <property type="match status" value="1"/>
</dbReference>
<keyword evidence="2" id="KW-0413">Isomerase</keyword>
<dbReference type="RefSeq" id="WP_348757908.1">
    <property type="nucleotide sequence ID" value="NZ_OZ026884.1"/>
</dbReference>
<evidence type="ECO:0000313" key="2">
    <source>
        <dbReference type="EMBL" id="CAL1241388.1"/>
    </source>
</evidence>
<dbReference type="EMBL" id="OZ026884">
    <property type="protein sequence ID" value="CAL1241388.1"/>
    <property type="molecule type" value="Genomic_DNA"/>
</dbReference>
<reference evidence="2 3" key="1">
    <citation type="submission" date="2024-04" db="EMBL/GenBank/DDBJ databases">
        <authorList>
            <person name="Cremers G."/>
        </authorList>
    </citation>
    <scope>NUCLEOTIDE SEQUENCE [LARGE SCALE GENOMIC DNA]</scope>
    <source>
        <strain evidence="2">MeCH1-AG</strain>
    </source>
</reference>
<evidence type="ECO:0000313" key="3">
    <source>
        <dbReference type="Proteomes" id="UP001497493"/>
    </source>
</evidence>
<organism evidence="2 3">
    <name type="scientific">Candidatus Methylocalor cossyra</name>
    <dbReference type="NCBI Taxonomy" id="3108543"/>
    <lineage>
        <taxon>Bacteria</taxon>
        <taxon>Pseudomonadati</taxon>
        <taxon>Pseudomonadota</taxon>
        <taxon>Gammaproteobacteria</taxon>
        <taxon>Methylococcales</taxon>
        <taxon>Methylococcaceae</taxon>
        <taxon>Candidatus Methylocalor</taxon>
    </lineage>
</organism>
<accession>A0ABM9NL74</accession>
<dbReference type="Proteomes" id="UP001497493">
    <property type="component" value="Chromosome"/>
</dbReference>
<dbReference type="EC" id="5.3.1.6" evidence="2"/>
<keyword evidence="3" id="KW-1185">Reference proteome</keyword>
<dbReference type="InterPro" id="IPR003500">
    <property type="entry name" value="RpiB_LacA_LacB"/>
</dbReference>
<sequence length="167" mass="17881">MKHLVVGADPYGFQLKEAVKAHLLERGIQVDDIGAYTGEESRAYYEVAAEAADRVARGAAEGAVLVCGTGMGMAILANKFPGVYAAVCENRTAAERARSINNANVLTLGGFVTPPETAREIVDAWLTTAFTAGWEPPIQEFLHRSMGAIQALEQRAFGHRSCDGEGR</sequence>
<comment type="similarity">
    <text evidence="1">Belongs to the LacAB/RpiB family.</text>
</comment>
<protein>
    <submittedName>
        <fullName evidence="2">Ribose-5-phosphate isomerase B</fullName>
        <ecNumber evidence="2">5.3.1.6</ecNumber>
    </submittedName>
</protein>
<evidence type="ECO:0000256" key="1">
    <source>
        <dbReference type="ARBA" id="ARBA00008754"/>
    </source>
</evidence>
<dbReference type="InterPro" id="IPR036569">
    <property type="entry name" value="RpiB_LacA_LacB_sf"/>
</dbReference>
<name>A0ABM9NL74_9GAMM</name>
<dbReference type="NCBIfam" id="TIGR00689">
    <property type="entry name" value="rpiB_lacA_lacB"/>
    <property type="match status" value="1"/>
</dbReference>